<dbReference type="EMBL" id="FQYT01000014">
    <property type="protein sequence ID" value="SHJ19495.1"/>
    <property type="molecule type" value="Genomic_DNA"/>
</dbReference>
<name>A0A1M6HBC6_9FIRM</name>
<evidence type="ECO:0000313" key="2">
    <source>
        <dbReference type="Proteomes" id="UP000184342"/>
    </source>
</evidence>
<dbReference type="AlphaFoldDB" id="A0A1M6HBC6"/>
<accession>A0A1M6HBC6</accession>
<proteinExistence type="predicted"/>
<dbReference type="SUPFAM" id="SSF48371">
    <property type="entry name" value="ARM repeat"/>
    <property type="match status" value="1"/>
</dbReference>
<reference evidence="1 2" key="1">
    <citation type="submission" date="2016-11" db="EMBL/GenBank/DDBJ databases">
        <authorList>
            <person name="Jaros S."/>
            <person name="Januszkiewicz K."/>
            <person name="Wedrychowicz H."/>
        </authorList>
    </citation>
    <scope>NUCLEOTIDE SEQUENCE [LARGE SCALE GENOMIC DNA]</scope>
    <source>
        <strain evidence="1 2">DSM 15970</strain>
    </source>
</reference>
<evidence type="ECO:0000313" key="1">
    <source>
        <dbReference type="EMBL" id="SHJ19495.1"/>
    </source>
</evidence>
<sequence>MSSSLCSFLLIENKGEDMSALEKTAYLQNRNDEKPNQELAKELIETNDIDGIREIAKNMFNNDKNIQSDCIKVLYEAGYIKPEMIAEYAGDFIELLRSRNNRMVWGAMLALSTIASIKADEIYKNLEIVLGVMKEGSVIAVDNAVKVLAALASQNDKYNDKIFPFLLDHLRNCRPKEVAQHAESTFQAVNQKNQDEFIKVLMEREGSLTNAQLSRIIKLYKKLHINH</sequence>
<evidence type="ECO:0008006" key="3">
    <source>
        <dbReference type="Google" id="ProtNLM"/>
    </source>
</evidence>
<dbReference type="Gene3D" id="1.25.10.10">
    <property type="entry name" value="Leucine-rich Repeat Variant"/>
    <property type="match status" value="1"/>
</dbReference>
<gene>
    <name evidence="1" type="ORF">SAMN02745691_01515</name>
</gene>
<keyword evidence="2" id="KW-1185">Reference proteome</keyword>
<dbReference type="InterPro" id="IPR016024">
    <property type="entry name" value="ARM-type_fold"/>
</dbReference>
<dbReference type="InterPro" id="IPR011989">
    <property type="entry name" value="ARM-like"/>
</dbReference>
<protein>
    <recommendedName>
        <fullName evidence="3">HEAT repeat-containing protein</fullName>
    </recommendedName>
</protein>
<dbReference type="Proteomes" id="UP000184342">
    <property type="component" value="Unassembled WGS sequence"/>
</dbReference>
<organism evidence="1 2">
    <name type="scientific">Parasporobacterium paucivorans DSM 15970</name>
    <dbReference type="NCBI Taxonomy" id="1122934"/>
    <lineage>
        <taxon>Bacteria</taxon>
        <taxon>Bacillati</taxon>
        <taxon>Bacillota</taxon>
        <taxon>Clostridia</taxon>
        <taxon>Lachnospirales</taxon>
        <taxon>Lachnospiraceae</taxon>
        <taxon>Parasporobacterium</taxon>
    </lineage>
</organism>
<dbReference type="STRING" id="1122934.SAMN02745691_01515"/>